<sequence length="378" mass="42811">MESDSSAKVIAAVSEAHTRWMSARADRVVLWTLPYYVDYASYNSAKMGEYDTGDTTELSWDSALRFVQYITRLRLQWVTSIPAVPFYPLNNMLFNGQNYAKMFKSFGAASGENFRFPQNLLSDGLHPNAKLAKLMWFGLHQAVNRVNTHQATLFSKDINQDAGPSTGSKKKITAPENPSKKAKGKEETLKRKLHSAPLYKNSKKLSSSVHARLADLREDDSYTEDRNSISGGFYGNLSWKASDSNLSQASTSKNSLFSNNQTLSAEEPWSWDYHHRVIRETRSKCYTQGLKEQTIAESKLSSMIREYGLRAAGKGMVDMFNQARLKWTSNAMTKINTPLAKIKLVQKDLTNLLTTEEEDEEEEVDDDDDEDDEEEDDD</sequence>
<dbReference type="EMBL" id="CAJOBF010011084">
    <property type="protein sequence ID" value="CAF4301142.1"/>
    <property type="molecule type" value="Genomic_DNA"/>
</dbReference>
<dbReference type="AlphaFoldDB" id="A0A820I3Z2"/>
<comment type="caution">
    <text evidence="3">The sequence shown here is derived from an EMBL/GenBank/DDBJ whole genome shotgun (WGS) entry which is preliminary data.</text>
</comment>
<dbReference type="Proteomes" id="UP000663842">
    <property type="component" value="Unassembled WGS sequence"/>
</dbReference>
<reference evidence="3" key="1">
    <citation type="submission" date="2021-02" db="EMBL/GenBank/DDBJ databases">
        <authorList>
            <person name="Nowell W R."/>
        </authorList>
    </citation>
    <scope>NUCLEOTIDE SEQUENCE</scope>
</reference>
<organism evidence="3 4">
    <name type="scientific">Rotaria magnacalcarata</name>
    <dbReference type="NCBI Taxonomy" id="392030"/>
    <lineage>
        <taxon>Eukaryota</taxon>
        <taxon>Metazoa</taxon>
        <taxon>Spiralia</taxon>
        <taxon>Gnathifera</taxon>
        <taxon>Rotifera</taxon>
        <taxon>Eurotatoria</taxon>
        <taxon>Bdelloidea</taxon>
        <taxon>Philodinida</taxon>
        <taxon>Philodinidae</taxon>
        <taxon>Rotaria</taxon>
    </lineage>
</organism>
<dbReference type="Proteomes" id="UP000663887">
    <property type="component" value="Unassembled WGS sequence"/>
</dbReference>
<evidence type="ECO:0000256" key="1">
    <source>
        <dbReference type="SAM" id="MobiDB-lite"/>
    </source>
</evidence>
<dbReference type="EMBL" id="CAJNRG010008485">
    <property type="protein sequence ID" value="CAF2104544.1"/>
    <property type="molecule type" value="Genomic_DNA"/>
</dbReference>
<proteinExistence type="predicted"/>
<evidence type="ECO:0000313" key="4">
    <source>
        <dbReference type="Proteomes" id="UP000663842"/>
    </source>
</evidence>
<accession>A0A820I3Z2</accession>
<name>A0A820I3Z2_9BILA</name>
<feature type="compositionally biased region" description="Acidic residues" evidence="1">
    <location>
        <begin position="355"/>
        <end position="378"/>
    </location>
</feature>
<evidence type="ECO:0000313" key="2">
    <source>
        <dbReference type="EMBL" id="CAF2104544.1"/>
    </source>
</evidence>
<gene>
    <name evidence="3" type="ORF">UXM345_LOCUS33417</name>
    <name evidence="2" type="ORF">XDN619_LOCUS19428</name>
</gene>
<evidence type="ECO:0000313" key="3">
    <source>
        <dbReference type="EMBL" id="CAF4301142.1"/>
    </source>
</evidence>
<feature type="region of interest" description="Disordered" evidence="1">
    <location>
        <begin position="352"/>
        <end position="378"/>
    </location>
</feature>
<feature type="region of interest" description="Disordered" evidence="1">
    <location>
        <begin position="155"/>
        <end position="196"/>
    </location>
</feature>
<protein>
    <submittedName>
        <fullName evidence="3">Uncharacterized protein</fullName>
    </submittedName>
</protein>